<dbReference type="EMBL" id="CP008796">
    <property type="protein sequence ID" value="AIH04551.1"/>
    <property type="molecule type" value="Genomic_DNA"/>
</dbReference>
<dbReference type="eggNOG" id="COG3287">
    <property type="taxonomic scope" value="Bacteria"/>
</dbReference>
<dbReference type="OrthoDB" id="11791at2"/>
<evidence type="ECO:0000313" key="3">
    <source>
        <dbReference type="Proteomes" id="UP000028481"/>
    </source>
</evidence>
<feature type="domain" description="FIST C-domain" evidence="1">
    <location>
        <begin position="225"/>
        <end position="359"/>
    </location>
</feature>
<gene>
    <name evidence="2" type="ORF">HL41_07570</name>
</gene>
<evidence type="ECO:0000259" key="1">
    <source>
        <dbReference type="SMART" id="SM01204"/>
    </source>
</evidence>
<dbReference type="RefSeq" id="WP_038062294.1">
    <property type="nucleotide sequence ID" value="NZ_CP008796.1"/>
</dbReference>
<evidence type="ECO:0000313" key="2">
    <source>
        <dbReference type="EMBL" id="AIH04551.1"/>
    </source>
</evidence>
<sequence length="380" mass="44336">MKTQVFKSQEKTLLFALEDIKNQIDKNFDSYDFLIFAISPDYPYIDINYYIKKVFNTEKYLGFHAIHSFCDTEIVEGISVAVIKFETTGKVEIFYLEDIDEDDAVIKTANYFNSNPDKLHIVIGGLGNKKRFGTFIEEVSQFINYQPVNNIIGGVSSGHRDANGEVLSYQFVDFKIIKNGFVIITFSNIDFAIDIALGFKPYGVTYEIKKAKDYKLYLVDDNRNFSDITRSFMKGIDNFDIRYLWYIPIYILDDEEGYVATLRTFKKVAKDYVEFFGPVKEGQKLKLSFATPEELLKENFKIAKKVKERIEYCDILFNFSCTARQYVLEERQREEIEIYVSTLNSNLFGFFTFGEIGPDKHFKKLKFYNETSILLAMKER</sequence>
<dbReference type="InterPro" id="IPR019494">
    <property type="entry name" value="FIST_C"/>
</dbReference>
<keyword evidence="3" id="KW-1185">Reference proteome</keyword>
<dbReference type="HOGENOM" id="CLU_727473_0_0_0"/>
<accession>A0A075WUH4</accession>
<dbReference type="PaxDb" id="289377-HL41_07570"/>
<protein>
    <recommendedName>
        <fullName evidence="1">FIST C-domain domain-containing protein</fullName>
    </recommendedName>
</protein>
<proteinExistence type="predicted"/>
<dbReference type="KEGG" id="tcm:HL41_07570"/>
<dbReference type="Pfam" id="PF08495">
    <property type="entry name" value="FIST"/>
    <property type="match status" value="1"/>
</dbReference>
<organism evidence="2 3">
    <name type="scientific">Thermodesulfobacterium commune DSM 2178</name>
    <dbReference type="NCBI Taxonomy" id="289377"/>
    <lineage>
        <taxon>Bacteria</taxon>
        <taxon>Pseudomonadati</taxon>
        <taxon>Thermodesulfobacteriota</taxon>
        <taxon>Thermodesulfobacteria</taxon>
        <taxon>Thermodesulfobacteriales</taxon>
        <taxon>Thermodesulfobacteriaceae</taxon>
        <taxon>Thermodesulfobacterium</taxon>
    </lineage>
</organism>
<reference evidence="2 3" key="1">
    <citation type="journal article" date="2015" name="Genome Announc.">
        <title>Genome Sequence of a Sulfate-Reducing Thermophilic Bacterium, Thermodesulfobacterium commune DSM 2178T (Phylum Thermodesulfobacteria).</title>
        <authorList>
            <person name="Bhatnagar S."/>
            <person name="Badger J.H."/>
            <person name="Madupu R."/>
            <person name="Khouri H.M."/>
            <person name="O'Connor E.M."/>
            <person name="Robb F.T."/>
            <person name="Ward N.L."/>
            <person name="Eisen J.A."/>
        </authorList>
    </citation>
    <scope>NUCLEOTIDE SEQUENCE [LARGE SCALE GENOMIC DNA]</scope>
    <source>
        <strain evidence="2 3">DSM 2178</strain>
    </source>
</reference>
<dbReference type="InterPro" id="IPR013702">
    <property type="entry name" value="FIST_domain_N"/>
</dbReference>
<dbReference type="SMART" id="SM01204">
    <property type="entry name" value="FIST_C"/>
    <property type="match status" value="1"/>
</dbReference>
<dbReference type="Pfam" id="PF10442">
    <property type="entry name" value="FIST_C"/>
    <property type="match status" value="1"/>
</dbReference>
<dbReference type="AlphaFoldDB" id="A0A075WUH4"/>
<dbReference type="Proteomes" id="UP000028481">
    <property type="component" value="Chromosome"/>
</dbReference>
<dbReference type="STRING" id="289377.HL41_07570"/>
<name>A0A075WUH4_9BACT</name>